<evidence type="ECO:0000313" key="9">
    <source>
        <dbReference type="Proteomes" id="UP000054558"/>
    </source>
</evidence>
<protein>
    <recommendedName>
        <fullName evidence="7">HORMA domain-containing protein</fullName>
    </recommendedName>
</protein>
<name>A0A1Y1IDT1_KLENI</name>
<keyword evidence="4" id="KW-0539">Nucleus</keyword>
<dbReference type="EMBL" id="DF237290">
    <property type="protein sequence ID" value="GAQ87261.1"/>
    <property type="molecule type" value="Genomic_DNA"/>
</dbReference>
<sequence length="525" mass="58436">MAMAQAQAVKEATTSKLIPVDAESKRLIDWMEKGVYDALKNKYLKSLIFAICDSDSATDMLESYSMSFEYGENGEVEMKLGDDRSGKIFNTSDSQEHMKGGACRLVRQLCSLMRTLEAVPENRTLIMKLYYYDDVTPEDYEPPYFRAASSGDKLSFAKMPLNIKVGALGSRHHKIALKIKSLLDPDCPEQNNGAASESMGEIQGEEEESDDENFAEELEDDYRMGAESIAEHVKKMDDDGAQTDMKRQAGHSSIGEEADNLQLKTEASDSLKTWIKNRRTSTFDFNEVLCEFPELSASILEEKKGPLEKGECSAEESMYTKALYHALPMQYVTIAKLHNKLGKDVTQAKTKTLVERMAAEGYIEETPTNRRMGRRVLRKEIDKTKLQKAFTALTVGQPDSLPNEEKQDAILNVKAAEPNPSTVGGLRSLGSEATRQQAAAPDLSIQTDGQPLKKTESGKPDKSERPPPVPSRPAASTSKPRTKAKRPPTEFVFMDSQEPANEILRKASVVADPIYQSTKRFRSEP</sequence>
<evidence type="ECO:0000256" key="2">
    <source>
        <dbReference type="ARBA" id="ARBA00004286"/>
    </source>
</evidence>
<dbReference type="OrthoDB" id="1928087at2759"/>
<dbReference type="InterPro" id="IPR036570">
    <property type="entry name" value="HORMA_dom_sf"/>
</dbReference>
<evidence type="ECO:0000256" key="6">
    <source>
        <dbReference type="SAM" id="MobiDB-lite"/>
    </source>
</evidence>
<dbReference type="InterPro" id="IPR051294">
    <property type="entry name" value="HORMA_MeioticProgression"/>
</dbReference>
<dbReference type="GO" id="GO:0051321">
    <property type="term" value="P:meiotic cell cycle"/>
    <property type="evidence" value="ECO:0007669"/>
    <property type="project" value="UniProtKB-KW"/>
</dbReference>
<keyword evidence="3" id="KW-0158">Chromosome</keyword>
<feature type="domain" description="HORMA" evidence="7">
    <location>
        <begin position="1"/>
        <end position="179"/>
    </location>
</feature>
<dbReference type="SUPFAM" id="SSF56019">
    <property type="entry name" value="The spindle assembly checkpoint protein mad2"/>
    <property type="match status" value="1"/>
</dbReference>
<feature type="region of interest" description="Disordered" evidence="6">
    <location>
        <begin position="186"/>
        <end position="214"/>
    </location>
</feature>
<dbReference type="PROSITE" id="PS50815">
    <property type="entry name" value="HORMA"/>
    <property type="match status" value="1"/>
</dbReference>
<organism evidence="8 9">
    <name type="scientific">Klebsormidium nitens</name>
    <name type="common">Green alga</name>
    <name type="synonym">Ulothrix nitens</name>
    <dbReference type="NCBI Taxonomy" id="105231"/>
    <lineage>
        <taxon>Eukaryota</taxon>
        <taxon>Viridiplantae</taxon>
        <taxon>Streptophyta</taxon>
        <taxon>Klebsormidiophyceae</taxon>
        <taxon>Klebsormidiales</taxon>
        <taxon>Klebsormidiaceae</taxon>
        <taxon>Klebsormidium</taxon>
    </lineage>
</organism>
<dbReference type="AlphaFoldDB" id="A0A1Y1IDT1"/>
<dbReference type="PANTHER" id="PTHR48225">
    <property type="entry name" value="HORMA DOMAIN-CONTAINING PROTEIN 1"/>
    <property type="match status" value="1"/>
</dbReference>
<dbReference type="PANTHER" id="PTHR48225:SF7">
    <property type="entry name" value="MEIOSIS-SPECIFIC PROTEIN HOP1"/>
    <property type="match status" value="1"/>
</dbReference>
<proteinExistence type="predicted"/>
<keyword evidence="5" id="KW-0469">Meiosis</keyword>
<keyword evidence="9" id="KW-1185">Reference proteome</keyword>
<accession>A0A1Y1IDT1</accession>
<evidence type="ECO:0000256" key="3">
    <source>
        <dbReference type="ARBA" id="ARBA00022454"/>
    </source>
</evidence>
<feature type="compositionally biased region" description="Basic and acidic residues" evidence="6">
    <location>
        <begin position="451"/>
        <end position="465"/>
    </location>
</feature>
<dbReference type="STRING" id="105231.A0A1Y1IDT1"/>
<dbReference type="Pfam" id="PF02301">
    <property type="entry name" value="HORMA"/>
    <property type="match status" value="1"/>
</dbReference>
<dbReference type="GO" id="GO:0005634">
    <property type="term" value="C:nucleus"/>
    <property type="evidence" value="ECO:0007669"/>
    <property type="project" value="UniProtKB-SubCell"/>
</dbReference>
<comment type="subcellular location">
    <subcellularLocation>
        <location evidence="2">Chromosome</location>
    </subcellularLocation>
    <subcellularLocation>
        <location evidence="1">Nucleus</location>
    </subcellularLocation>
</comment>
<feature type="region of interest" description="Disordered" evidence="6">
    <location>
        <begin position="413"/>
        <end position="499"/>
    </location>
</feature>
<reference evidence="8 9" key="1">
    <citation type="journal article" date="2014" name="Nat. Commun.">
        <title>Klebsormidium flaccidum genome reveals primary factors for plant terrestrial adaptation.</title>
        <authorList>
            <person name="Hori K."/>
            <person name="Maruyama F."/>
            <person name="Fujisawa T."/>
            <person name="Togashi T."/>
            <person name="Yamamoto N."/>
            <person name="Seo M."/>
            <person name="Sato S."/>
            <person name="Yamada T."/>
            <person name="Mori H."/>
            <person name="Tajima N."/>
            <person name="Moriyama T."/>
            <person name="Ikeuchi M."/>
            <person name="Watanabe M."/>
            <person name="Wada H."/>
            <person name="Kobayashi K."/>
            <person name="Saito M."/>
            <person name="Masuda T."/>
            <person name="Sasaki-Sekimoto Y."/>
            <person name="Mashiguchi K."/>
            <person name="Awai K."/>
            <person name="Shimojima M."/>
            <person name="Masuda S."/>
            <person name="Iwai M."/>
            <person name="Nobusawa T."/>
            <person name="Narise T."/>
            <person name="Kondo S."/>
            <person name="Saito H."/>
            <person name="Sato R."/>
            <person name="Murakawa M."/>
            <person name="Ihara Y."/>
            <person name="Oshima-Yamada Y."/>
            <person name="Ohtaka K."/>
            <person name="Satoh M."/>
            <person name="Sonobe K."/>
            <person name="Ishii M."/>
            <person name="Ohtani R."/>
            <person name="Kanamori-Sato M."/>
            <person name="Honoki R."/>
            <person name="Miyazaki D."/>
            <person name="Mochizuki H."/>
            <person name="Umetsu J."/>
            <person name="Higashi K."/>
            <person name="Shibata D."/>
            <person name="Kamiya Y."/>
            <person name="Sato N."/>
            <person name="Nakamura Y."/>
            <person name="Tabata S."/>
            <person name="Ida S."/>
            <person name="Kurokawa K."/>
            <person name="Ohta H."/>
        </authorList>
    </citation>
    <scope>NUCLEOTIDE SEQUENCE [LARGE SCALE GENOMIC DNA]</scope>
    <source>
        <strain evidence="8 9">NIES-2285</strain>
    </source>
</reference>
<evidence type="ECO:0000259" key="7">
    <source>
        <dbReference type="PROSITE" id="PS50815"/>
    </source>
</evidence>
<gene>
    <name evidence="8" type="ORF">KFL_003410180</name>
</gene>
<evidence type="ECO:0000313" key="8">
    <source>
        <dbReference type="EMBL" id="GAQ87261.1"/>
    </source>
</evidence>
<evidence type="ECO:0000256" key="4">
    <source>
        <dbReference type="ARBA" id="ARBA00023242"/>
    </source>
</evidence>
<dbReference type="Proteomes" id="UP000054558">
    <property type="component" value="Unassembled WGS sequence"/>
</dbReference>
<evidence type="ECO:0000256" key="5">
    <source>
        <dbReference type="ARBA" id="ARBA00023254"/>
    </source>
</evidence>
<dbReference type="GO" id="GO:0005694">
    <property type="term" value="C:chromosome"/>
    <property type="evidence" value="ECO:0007669"/>
    <property type="project" value="UniProtKB-SubCell"/>
</dbReference>
<dbReference type="Gene3D" id="3.30.900.10">
    <property type="entry name" value="HORMA domain"/>
    <property type="match status" value="1"/>
</dbReference>
<evidence type="ECO:0000256" key="1">
    <source>
        <dbReference type="ARBA" id="ARBA00004123"/>
    </source>
</evidence>
<dbReference type="OMA" id="RSCTYED"/>
<feature type="compositionally biased region" description="Acidic residues" evidence="6">
    <location>
        <begin position="203"/>
        <end position="214"/>
    </location>
</feature>
<dbReference type="InterPro" id="IPR003511">
    <property type="entry name" value="HORMA_dom"/>
</dbReference>